<dbReference type="SUPFAM" id="SSF55031">
    <property type="entry name" value="Bacterial exopeptidase dimerisation domain"/>
    <property type="match status" value="1"/>
</dbReference>
<dbReference type="EMBL" id="JAFBEC010000001">
    <property type="protein sequence ID" value="MBM7631469.1"/>
    <property type="molecule type" value="Genomic_DNA"/>
</dbReference>
<evidence type="ECO:0000313" key="3">
    <source>
        <dbReference type="Proteomes" id="UP000741863"/>
    </source>
</evidence>
<gene>
    <name evidence="2" type="ORF">JOD17_000560</name>
</gene>
<dbReference type="Gene3D" id="3.30.70.360">
    <property type="match status" value="1"/>
</dbReference>
<evidence type="ECO:0000313" key="2">
    <source>
        <dbReference type="EMBL" id="MBM7631469.1"/>
    </source>
</evidence>
<dbReference type="InterPro" id="IPR011650">
    <property type="entry name" value="Peptidase_M20_dimer"/>
</dbReference>
<sequence length="388" mass="42317">MTLKRANELLPWLTAIRRDFHEHPELSTQEFRTMDRICHYLDELSIPYEKGIFNTGVVATIQGAKEHPVVALRADMDALPIHEQNDVPYRSKNDGVMHACGHDAHMAVQLGAAKLLQDERNHLNGTIKLLFQPAEETVGGALPMIKEGVLENVEGIFGLHVAPEIPVGNVGVRYGQMNAASDAFYITIHGNSSHAAYPSSSVDAIVVASYVITALQTIVSRNVDARDSAVLSFGMIQGGNARNVIADSVTFEGTLRTLLPETRDYVVSRIKETVEHVAKGFGASATINHEPGYRALINDDSMIDHIKKSVTTLLGNDHLQPIEKPSLGVEDFAFFAAEVPGAFYRLGVRNDARGIVHGGHTNRFDVDEAALAIGAAIQVEAVRQFLND</sequence>
<dbReference type="Gene3D" id="3.40.630.10">
    <property type="entry name" value="Zn peptidases"/>
    <property type="match status" value="1"/>
</dbReference>
<evidence type="ECO:0000259" key="1">
    <source>
        <dbReference type="Pfam" id="PF07687"/>
    </source>
</evidence>
<name>A0ABS2P837_9BACL</name>
<dbReference type="InterPro" id="IPR036264">
    <property type="entry name" value="Bact_exopeptidase_dim_dom"/>
</dbReference>
<dbReference type="NCBIfam" id="TIGR01891">
    <property type="entry name" value="amidohydrolases"/>
    <property type="match status" value="1"/>
</dbReference>
<dbReference type="Pfam" id="PF07687">
    <property type="entry name" value="M20_dimer"/>
    <property type="match status" value="1"/>
</dbReference>
<dbReference type="InterPro" id="IPR017439">
    <property type="entry name" value="Amidohydrolase"/>
</dbReference>
<dbReference type="Pfam" id="PF01546">
    <property type="entry name" value="Peptidase_M20"/>
    <property type="match status" value="1"/>
</dbReference>
<dbReference type="SUPFAM" id="SSF53187">
    <property type="entry name" value="Zn-dependent exopeptidases"/>
    <property type="match status" value="1"/>
</dbReference>
<dbReference type="RefSeq" id="WP_204695581.1">
    <property type="nucleotide sequence ID" value="NZ_JAFBEC010000001.1"/>
</dbReference>
<reference evidence="2 3" key="1">
    <citation type="submission" date="2021-01" db="EMBL/GenBank/DDBJ databases">
        <title>Genomic Encyclopedia of Type Strains, Phase IV (KMG-IV): sequencing the most valuable type-strain genomes for metagenomic binning, comparative biology and taxonomic classification.</title>
        <authorList>
            <person name="Goeker M."/>
        </authorList>
    </citation>
    <scope>NUCLEOTIDE SEQUENCE [LARGE SCALE GENOMIC DNA]</scope>
    <source>
        <strain evidence="2 3">DSM 25540</strain>
    </source>
</reference>
<dbReference type="InterPro" id="IPR002933">
    <property type="entry name" value="Peptidase_M20"/>
</dbReference>
<feature type="domain" description="Peptidase M20 dimerisation" evidence="1">
    <location>
        <begin position="184"/>
        <end position="279"/>
    </location>
</feature>
<dbReference type="PIRSF" id="PIRSF005962">
    <property type="entry name" value="Pept_M20D_amidohydro"/>
    <property type="match status" value="1"/>
</dbReference>
<dbReference type="PANTHER" id="PTHR11014:SF63">
    <property type="entry name" value="METALLOPEPTIDASE, PUTATIVE (AFU_ORTHOLOGUE AFUA_6G09600)-RELATED"/>
    <property type="match status" value="1"/>
</dbReference>
<protein>
    <submittedName>
        <fullName evidence="2">Amidohydrolase</fullName>
    </submittedName>
</protein>
<keyword evidence="3" id="KW-1185">Reference proteome</keyword>
<accession>A0ABS2P837</accession>
<dbReference type="Proteomes" id="UP000741863">
    <property type="component" value="Unassembled WGS sequence"/>
</dbReference>
<comment type="caution">
    <text evidence="2">The sequence shown here is derived from an EMBL/GenBank/DDBJ whole genome shotgun (WGS) entry which is preliminary data.</text>
</comment>
<dbReference type="PANTHER" id="PTHR11014">
    <property type="entry name" value="PEPTIDASE M20 FAMILY MEMBER"/>
    <property type="match status" value="1"/>
</dbReference>
<organism evidence="2 3">
    <name type="scientific">Geomicrobium sediminis</name>
    <dbReference type="NCBI Taxonomy" id="1347788"/>
    <lineage>
        <taxon>Bacteria</taxon>
        <taxon>Bacillati</taxon>
        <taxon>Bacillota</taxon>
        <taxon>Bacilli</taxon>
        <taxon>Bacillales</taxon>
        <taxon>Geomicrobium</taxon>
    </lineage>
</organism>
<proteinExistence type="predicted"/>